<name>A0A0K1EBI5_CHOCO</name>
<protein>
    <submittedName>
        <fullName evidence="1">Uncharacterized protein</fullName>
    </submittedName>
</protein>
<dbReference type="RefSeq" id="WP_050430500.1">
    <property type="nucleotide sequence ID" value="NZ_CP012159.1"/>
</dbReference>
<evidence type="ECO:0000313" key="1">
    <source>
        <dbReference type="EMBL" id="AKT38246.1"/>
    </source>
</evidence>
<dbReference type="EMBL" id="CP012159">
    <property type="protein sequence ID" value="AKT38246.1"/>
    <property type="molecule type" value="Genomic_DNA"/>
</dbReference>
<reference evidence="1 2" key="1">
    <citation type="submission" date="2015-07" db="EMBL/GenBank/DDBJ databases">
        <title>Genome analysis of myxobacterium Chondromyces crocatus Cm c5 reveals a high potential for natural compound synthesis and the genetic basis for the loss of fruiting body formation.</title>
        <authorList>
            <person name="Zaburannyi N."/>
            <person name="Bunk B."/>
            <person name="Maier J."/>
            <person name="Overmann J."/>
            <person name="Mueller R."/>
        </authorList>
    </citation>
    <scope>NUCLEOTIDE SEQUENCE [LARGE SCALE GENOMIC DNA]</scope>
    <source>
        <strain evidence="1 2">Cm c5</strain>
    </source>
</reference>
<keyword evidence="2" id="KW-1185">Reference proteome</keyword>
<dbReference type="AlphaFoldDB" id="A0A0K1EBI5"/>
<dbReference type="KEGG" id="ccro:CMC5_023890"/>
<accession>A0A0K1EBI5</accession>
<sequence>MDYAGQDTFPSSLELLADNTGRDASSTNVSLEALADRTVWLKNRSAATHYVRSFYNPLALATFNGTNFTQSNIARTLTGSKAGDRLSIDLVANLEYVGTTGNWGNLRVAVIERYDTPNPTTFYPEGTIMIMGATGSSTYAAGASLIAEHPLQSDGNVRVVVEGRTQASATAVLMIVGSIALRVLKHRE</sequence>
<proteinExistence type="predicted"/>
<evidence type="ECO:0000313" key="2">
    <source>
        <dbReference type="Proteomes" id="UP000067626"/>
    </source>
</evidence>
<dbReference type="Proteomes" id="UP000067626">
    <property type="component" value="Chromosome"/>
</dbReference>
<gene>
    <name evidence="1" type="ORF">CMC5_023890</name>
</gene>
<organism evidence="1 2">
    <name type="scientific">Chondromyces crocatus</name>
    <dbReference type="NCBI Taxonomy" id="52"/>
    <lineage>
        <taxon>Bacteria</taxon>
        <taxon>Pseudomonadati</taxon>
        <taxon>Myxococcota</taxon>
        <taxon>Polyangia</taxon>
        <taxon>Polyangiales</taxon>
        <taxon>Polyangiaceae</taxon>
        <taxon>Chondromyces</taxon>
    </lineage>
</organism>
<dbReference type="STRING" id="52.CMC5_023890"/>